<evidence type="ECO:0000313" key="2">
    <source>
        <dbReference type="EMBL" id="EAX88900.1"/>
    </source>
</evidence>
<feature type="transmembrane region" description="Helical" evidence="1">
    <location>
        <begin position="96"/>
        <end position="119"/>
    </location>
</feature>
<name>A2G1S2_TRIV3</name>
<dbReference type="Proteomes" id="UP000001542">
    <property type="component" value="Unassembled WGS sequence"/>
</dbReference>
<dbReference type="AlphaFoldDB" id="A2G1S2"/>
<dbReference type="EMBL" id="DS114254">
    <property type="protein sequence ID" value="EAX88900.1"/>
    <property type="molecule type" value="Genomic_DNA"/>
</dbReference>
<dbReference type="VEuPathDB" id="TrichDB:TVAG_112550"/>
<proteinExistence type="predicted"/>
<accession>A2G1S2</accession>
<sequence>MQLPLFFKVLPLLIKMLPLFFKVLPLLIKMLPLFFKVLPLLIKMLPHSIMQLPLLIKMLPLLIKVLPLFIKVLPLFNKGNNKNYRKSDKTSKTGRGSQFLLLILFYNIYINTLYNIFYYKIIPQIQIFKILFT</sequence>
<gene>
    <name evidence="2" type="ORF">TVAG_112550</name>
</gene>
<evidence type="ECO:0000313" key="3">
    <source>
        <dbReference type="Proteomes" id="UP000001542"/>
    </source>
</evidence>
<keyword evidence="3" id="KW-1185">Reference proteome</keyword>
<dbReference type="InParanoid" id="A2G1S2"/>
<evidence type="ECO:0000256" key="1">
    <source>
        <dbReference type="SAM" id="Phobius"/>
    </source>
</evidence>
<feature type="transmembrane region" description="Helical" evidence="1">
    <location>
        <begin position="20"/>
        <end position="42"/>
    </location>
</feature>
<reference evidence="2" key="2">
    <citation type="journal article" date="2007" name="Science">
        <title>Draft genome sequence of the sexually transmitted pathogen Trichomonas vaginalis.</title>
        <authorList>
            <person name="Carlton J.M."/>
            <person name="Hirt R.P."/>
            <person name="Silva J.C."/>
            <person name="Delcher A.L."/>
            <person name="Schatz M."/>
            <person name="Zhao Q."/>
            <person name="Wortman J.R."/>
            <person name="Bidwell S.L."/>
            <person name="Alsmark U.C.M."/>
            <person name="Besteiro S."/>
            <person name="Sicheritz-Ponten T."/>
            <person name="Noel C.J."/>
            <person name="Dacks J.B."/>
            <person name="Foster P.G."/>
            <person name="Simillion C."/>
            <person name="Van de Peer Y."/>
            <person name="Miranda-Saavedra D."/>
            <person name="Barton G.J."/>
            <person name="Westrop G.D."/>
            <person name="Mueller S."/>
            <person name="Dessi D."/>
            <person name="Fiori P.L."/>
            <person name="Ren Q."/>
            <person name="Paulsen I."/>
            <person name="Zhang H."/>
            <person name="Bastida-Corcuera F.D."/>
            <person name="Simoes-Barbosa A."/>
            <person name="Brown M.T."/>
            <person name="Hayes R.D."/>
            <person name="Mukherjee M."/>
            <person name="Okumura C.Y."/>
            <person name="Schneider R."/>
            <person name="Smith A.J."/>
            <person name="Vanacova S."/>
            <person name="Villalvazo M."/>
            <person name="Haas B.J."/>
            <person name="Pertea M."/>
            <person name="Feldblyum T.V."/>
            <person name="Utterback T.R."/>
            <person name="Shu C.L."/>
            <person name="Osoegawa K."/>
            <person name="de Jong P.J."/>
            <person name="Hrdy I."/>
            <person name="Horvathova L."/>
            <person name="Zubacova Z."/>
            <person name="Dolezal P."/>
            <person name="Malik S.B."/>
            <person name="Logsdon J.M. Jr."/>
            <person name="Henze K."/>
            <person name="Gupta A."/>
            <person name="Wang C.C."/>
            <person name="Dunne R.L."/>
            <person name="Upcroft J.A."/>
            <person name="Upcroft P."/>
            <person name="White O."/>
            <person name="Salzberg S.L."/>
            <person name="Tang P."/>
            <person name="Chiu C.-H."/>
            <person name="Lee Y.-S."/>
            <person name="Embley T.M."/>
            <person name="Coombs G.H."/>
            <person name="Mottram J.C."/>
            <person name="Tachezy J."/>
            <person name="Fraser-Liggett C.M."/>
            <person name="Johnson P.J."/>
        </authorList>
    </citation>
    <scope>NUCLEOTIDE SEQUENCE [LARGE SCALE GENOMIC DNA]</scope>
    <source>
        <strain evidence="2">G3</strain>
    </source>
</reference>
<dbReference type="PANTHER" id="PTHR43907:SF3">
    <property type="entry name" value="DYNEIN HEAVY CHAIN"/>
    <property type="match status" value="1"/>
</dbReference>
<feature type="transmembrane region" description="Helical" evidence="1">
    <location>
        <begin position="54"/>
        <end position="76"/>
    </location>
</feature>
<keyword evidence="1" id="KW-0812">Transmembrane</keyword>
<keyword evidence="1" id="KW-0472">Membrane</keyword>
<dbReference type="PANTHER" id="PTHR43907">
    <property type="entry name" value="SLEI FAMILY PROTEIN"/>
    <property type="match status" value="1"/>
</dbReference>
<dbReference type="OrthoDB" id="7984027at2759"/>
<reference evidence="2" key="1">
    <citation type="submission" date="2006-10" db="EMBL/GenBank/DDBJ databases">
        <authorList>
            <person name="Amadeo P."/>
            <person name="Zhao Q."/>
            <person name="Wortman J."/>
            <person name="Fraser-Liggett C."/>
            <person name="Carlton J."/>
        </authorList>
    </citation>
    <scope>NUCLEOTIDE SEQUENCE</scope>
    <source>
        <strain evidence="2">G3</strain>
    </source>
</reference>
<keyword evidence="1" id="KW-1133">Transmembrane helix</keyword>
<protein>
    <submittedName>
        <fullName evidence="2">Uncharacterized protein</fullName>
    </submittedName>
</protein>
<organism evidence="2 3">
    <name type="scientific">Trichomonas vaginalis (strain ATCC PRA-98 / G3)</name>
    <dbReference type="NCBI Taxonomy" id="412133"/>
    <lineage>
        <taxon>Eukaryota</taxon>
        <taxon>Metamonada</taxon>
        <taxon>Parabasalia</taxon>
        <taxon>Trichomonadida</taxon>
        <taxon>Trichomonadidae</taxon>
        <taxon>Trichomonas</taxon>
    </lineage>
</organism>